<name>A0A918XRE8_9PROT</name>
<comment type="caution">
    <text evidence="1">The sequence shown here is derived from an EMBL/GenBank/DDBJ whole genome shotgun (WGS) entry which is preliminary data.</text>
</comment>
<dbReference type="Proteomes" id="UP000630353">
    <property type="component" value="Unassembled WGS sequence"/>
</dbReference>
<proteinExistence type="predicted"/>
<accession>A0A918XRE8</accession>
<reference evidence="1" key="2">
    <citation type="submission" date="2020-09" db="EMBL/GenBank/DDBJ databases">
        <authorList>
            <person name="Sun Q."/>
            <person name="Kim S."/>
        </authorList>
    </citation>
    <scope>NUCLEOTIDE SEQUENCE</scope>
    <source>
        <strain evidence="1">KCTC 42651</strain>
    </source>
</reference>
<dbReference type="AlphaFoldDB" id="A0A918XRE8"/>
<sequence length="133" mass="14303">MLARSTVSGGVAATVAAIVVAFSFVSAEGDTGKPLMIASFVRPVLFLYDPETAEQRIGQMRRRDYEARQPSRRFVVVRALPSGALVVKDGDRLYGVRRSHVITDADARAKKDCNKVAQGAVDSGANRAFGTDC</sequence>
<organism evidence="1 2">
    <name type="scientific">Thalassobaculum fulvum</name>
    <dbReference type="NCBI Taxonomy" id="1633335"/>
    <lineage>
        <taxon>Bacteria</taxon>
        <taxon>Pseudomonadati</taxon>
        <taxon>Pseudomonadota</taxon>
        <taxon>Alphaproteobacteria</taxon>
        <taxon>Rhodospirillales</taxon>
        <taxon>Thalassobaculaceae</taxon>
        <taxon>Thalassobaculum</taxon>
    </lineage>
</organism>
<evidence type="ECO:0000313" key="2">
    <source>
        <dbReference type="Proteomes" id="UP000630353"/>
    </source>
</evidence>
<keyword evidence="2" id="KW-1185">Reference proteome</keyword>
<dbReference type="EMBL" id="BMZS01000003">
    <property type="protein sequence ID" value="GHD46857.1"/>
    <property type="molecule type" value="Genomic_DNA"/>
</dbReference>
<protein>
    <submittedName>
        <fullName evidence="1">Uncharacterized protein</fullName>
    </submittedName>
</protein>
<gene>
    <name evidence="1" type="ORF">GCM10017083_16480</name>
</gene>
<evidence type="ECO:0000313" key="1">
    <source>
        <dbReference type="EMBL" id="GHD46857.1"/>
    </source>
</evidence>
<reference evidence="1" key="1">
    <citation type="journal article" date="2014" name="Int. J. Syst. Evol. Microbiol.">
        <title>Complete genome sequence of Corynebacterium casei LMG S-19264T (=DSM 44701T), isolated from a smear-ripened cheese.</title>
        <authorList>
            <consortium name="US DOE Joint Genome Institute (JGI-PGF)"/>
            <person name="Walter F."/>
            <person name="Albersmeier A."/>
            <person name="Kalinowski J."/>
            <person name="Ruckert C."/>
        </authorList>
    </citation>
    <scope>NUCLEOTIDE SEQUENCE</scope>
    <source>
        <strain evidence="1">KCTC 42651</strain>
    </source>
</reference>